<evidence type="ECO:0000313" key="2">
    <source>
        <dbReference type="EMBL" id="AFQ50914.1"/>
    </source>
</evidence>
<evidence type="ECO:0000256" key="1">
    <source>
        <dbReference type="SAM" id="MobiDB-lite"/>
    </source>
</evidence>
<feature type="region of interest" description="Disordered" evidence="1">
    <location>
        <begin position="1"/>
        <end position="30"/>
    </location>
</feature>
<dbReference type="RefSeq" id="WP_014899680.1">
    <property type="nucleotide sequence ID" value="NC_018514.1"/>
</dbReference>
<dbReference type="Proteomes" id="UP000032866">
    <property type="component" value="Chromosome 2"/>
</dbReference>
<dbReference type="EMBL" id="CP003775">
    <property type="protein sequence ID" value="AFQ50914.1"/>
    <property type="molecule type" value="Genomic_DNA"/>
</dbReference>
<name>A0A9W3K5T6_BURCE</name>
<reference evidence="2 3" key="1">
    <citation type="journal article" date="2012" name="J. Bacteriol.">
        <title>Complete Genome Sequence of Burkholderia sp. Strain GG4, a Betaproteobacterium That Reduces 3-Oxo-N-Acylhomoserine Lactones and Produces Different N-Acylhomoserine Lactones.</title>
        <authorList>
            <person name="Hong K.W."/>
            <person name="Koh C.L."/>
            <person name="Sam C.K."/>
            <person name="Yin W.F."/>
            <person name="Chan K.G."/>
        </authorList>
    </citation>
    <scope>NUCLEOTIDE SEQUENCE [LARGE SCALE GENOMIC DNA]</scope>
    <source>
        <strain evidence="2 3">GG4</strain>
    </source>
</reference>
<gene>
    <name evidence="2" type="ORF">GEM_4524</name>
</gene>
<organism evidence="2 3">
    <name type="scientific">Burkholderia cepacia GG4</name>
    <dbReference type="NCBI Taxonomy" id="1009846"/>
    <lineage>
        <taxon>Bacteria</taxon>
        <taxon>Pseudomonadati</taxon>
        <taxon>Pseudomonadota</taxon>
        <taxon>Betaproteobacteria</taxon>
        <taxon>Burkholderiales</taxon>
        <taxon>Burkholderiaceae</taxon>
        <taxon>Burkholderia</taxon>
        <taxon>Burkholderia cepacia complex</taxon>
    </lineage>
</organism>
<sequence length="58" mass="6256">MVKALITPPSAAGYPGRATPADACPSQHRPPHADTVFGLWKVRALNGLAYQEALRAEW</sequence>
<evidence type="ECO:0000313" key="3">
    <source>
        <dbReference type="Proteomes" id="UP000032866"/>
    </source>
</evidence>
<proteinExistence type="predicted"/>
<accession>A0A9W3K5T6</accession>
<protein>
    <submittedName>
        <fullName evidence="2">Uncharacterized protein</fullName>
    </submittedName>
</protein>
<dbReference type="AlphaFoldDB" id="A0A9W3K5T6"/>
<dbReference type="KEGG" id="bct:GEM_4524"/>